<evidence type="ECO:0000313" key="5">
    <source>
        <dbReference type="Proteomes" id="UP001153712"/>
    </source>
</evidence>
<feature type="domain" description="GRIP" evidence="3">
    <location>
        <begin position="497"/>
        <end position="545"/>
    </location>
</feature>
<evidence type="ECO:0000259" key="3">
    <source>
        <dbReference type="PROSITE" id="PS50913"/>
    </source>
</evidence>
<keyword evidence="5" id="KW-1185">Reference proteome</keyword>
<dbReference type="PROSITE" id="PS50913">
    <property type="entry name" value="GRIP"/>
    <property type="match status" value="1"/>
</dbReference>
<evidence type="ECO:0000256" key="2">
    <source>
        <dbReference type="SAM" id="MobiDB-lite"/>
    </source>
</evidence>
<dbReference type="Proteomes" id="UP001153712">
    <property type="component" value="Chromosome 8"/>
</dbReference>
<feature type="coiled-coil region" evidence="1">
    <location>
        <begin position="190"/>
        <end position="224"/>
    </location>
</feature>
<feature type="compositionally biased region" description="Pro residues" evidence="2">
    <location>
        <begin position="7"/>
        <end position="19"/>
    </location>
</feature>
<proteinExistence type="predicted"/>
<dbReference type="AlphaFoldDB" id="A0A9N9XWA0"/>
<dbReference type="OrthoDB" id="5807119at2759"/>
<feature type="compositionally biased region" description="Basic and acidic residues" evidence="2">
    <location>
        <begin position="64"/>
        <end position="77"/>
    </location>
</feature>
<evidence type="ECO:0000313" key="4">
    <source>
        <dbReference type="EMBL" id="CAG9864540.1"/>
    </source>
</evidence>
<dbReference type="Pfam" id="PF01465">
    <property type="entry name" value="GRIP"/>
    <property type="match status" value="1"/>
</dbReference>
<gene>
    <name evidence="4" type="ORF">PHYEVI_LOCUS10795</name>
</gene>
<evidence type="ECO:0000256" key="1">
    <source>
        <dbReference type="SAM" id="Coils"/>
    </source>
</evidence>
<sequence>MSGTPFTKPPTRIPVPSSPLPLRRQNSLPARVATPPRSGAGAAHRFSQRESALQSPPSPPRRRSSMEKPAPRPDRVKIAKGAPACGPRSPARLRSLSLSLSNAKIAGNSGNSRPSPVRPITGDSRNFSAGAIDNWDNESLTSVGSVNSIASCDHSSIACNGTTFSGRSMKYVFHCNQTAGAPGDEYLTPTQRAHKQVKKLKHLLQQARKDLDDKDSDILRLTKEVVELRLYKAALGSPEDHSNSSDVVTVRENVGDETTPDGMGAINDLSNSCGDSGHFEDCTSSSVNSKESMCLDDCRPANKPERRARLEKSTSTEQELEHRRIIEEYERRFRELVRTHEEDCLHVRQKHNEKVEELLTRINEINTRYWQMVPELEAAKERIKELEQRLEEAGRKLEEAGSRSQEAVLEGGEALMRHHSKMIELAQQHPSRVSVPELLNELQVTKNELENIRDVEYESTSNNSRPLLSAKEALSLWVLGARKAMYRQLIEMKNKNKIDPEITLQFLKSAVYYFLTDKENSQGHLKAIQSILGFSPSEISNIEKARLT</sequence>
<protein>
    <recommendedName>
        <fullName evidence="3">GRIP domain-containing protein</fullName>
    </recommendedName>
</protein>
<feature type="region of interest" description="Disordered" evidence="2">
    <location>
        <begin position="1"/>
        <end position="91"/>
    </location>
</feature>
<accession>A0A9N9XWA0</accession>
<name>A0A9N9XWA0_PHYSR</name>
<organism evidence="4 5">
    <name type="scientific">Phyllotreta striolata</name>
    <name type="common">Striped flea beetle</name>
    <name type="synonym">Crioceris striolata</name>
    <dbReference type="NCBI Taxonomy" id="444603"/>
    <lineage>
        <taxon>Eukaryota</taxon>
        <taxon>Metazoa</taxon>
        <taxon>Ecdysozoa</taxon>
        <taxon>Arthropoda</taxon>
        <taxon>Hexapoda</taxon>
        <taxon>Insecta</taxon>
        <taxon>Pterygota</taxon>
        <taxon>Neoptera</taxon>
        <taxon>Endopterygota</taxon>
        <taxon>Coleoptera</taxon>
        <taxon>Polyphaga</taxon>
        <taxon>Cucujiformia</taxon>
        <taxon>Chrysomeloidea</taxon>
        <taxon>Chrysomelidae</taxon>
        <taxon>Galerucinae</taxon>
        <taxon>Alticini</taxon>
        <taxon>Phyllotreta</taxon>
    </lineage>
</organism>
<feature type="coiled-coil region" evidence="1">
    <location>
        <begin position="348"/>
        <end position="403"/>
    </location>
</feature>
<dbReference type="InterPro" id="IPR000237">
    <property type="entry name" value="GRIP_dom"/>
</dbReference>
<keyword evidence="1" id="KW-0175">Coiled coil</keyword>
<dbReference type="EMBL" id="OU900101">
    <property type="protein sequence ID" value="CAG9864540.1"/>
    <property type="molecule type" value="Genomic_DNA"/>
</dbReference>
<reference evidence="4" key="1">
    <citation type="submission" date="2022-01" db="EMBL/GenBank/DDBJ databases">
        <authorList>
            <person name="King R."/>
        </authorList>
    </citation>
    <scope>NUCLEOTIDE SEQUENCE</scope>
</reference>